<dbReference type="Pfam" id="PF01130">
    <property type="entry name" value="CD36"/>
    <property type="match status" value="1"/>
</dbReference>
<evidence type="ECO:0000256" key="7">
    <source>
        <dbReference type="ARBA" id="ARBA00022725"/>
    </source>
</evidence>
<keyword evidence="7" id="KW-0552">Olfaction</keyword>
<keyword evidence="9 14" id="KW-0472">Membrane</keyword>
<dbReference type="PRINTS" id="PR01609">
    <property type="entry name" value="CD36FAMILY"/>
</dbReference>
<evidence type="ECO:0000313" key="15">
    <source>
        <dbReference type="EMBL" id="QGW45468.1"/>
    </source>
</evidence>
<keyword evidence="10" id="KW-1015">Disulfide bond</keyword>
<dbReference type="GO" id="GO:0005886">
    <property type="term" value="C:plasma membrane"/>
    <property type="evidence" value="ECO:0007669"/>
    <property type="project" value="UniProtKB-SubCell"/>
</dbReference>
<evidence type="ECO:0000256" key="9">
    <source>
        <dbReference type="ARBA" id="ARBA00023136"/>
    </source>
</evidence>
<dbReference type="PANTHER" id="PTHR11923">
    <property type="entry name" value="SCAVENGER RECEPTOR CLASS B TYPE-1 SR-B1"/>
    <property type="match status" value="1"/>
</dbReference>
<comment type="similarity">
    <text evidence="3">Belongs to the CD36 family.</text>
</comment>
<keyword evidence="5" id="KW-0716">Sensory transduction</keyword>
<evidence type="ECO:0000256" key="3">
    <source>
        <dbReference type="ARBA" id="ARBA00010532"/>
    </source>
</evidence>
<keyword evidence="12" id="KW-0325">Glycoprotein</keyword>
<protein>
    <recommendedName>
        <fullName evidence="13">Sensory neuron membrane protein 1</fullName>
    </recommendedName>
</protein>
<dbReference type="GO" id="GO:0007608">
    <property type="term" value="P:sensory perception of smell"/>
    <property type="evidence" value="ECO:0007669"/>
    <property type="project" value="UniProtKB-KW"/>
</dbReference>
<keyword evidence="6 14" id="KW-0812">Transmembrane</keyword>
<comment type="subcellular location">
    <subcellularLocation>
        <location evidence="2">Cell membrane</location>
        <topology evidence="2">Multi-pass membrane protein</topology>
    </subcellularLocation>
</comment>
<evidence type="ECO:0000256" key="1">
    <source>
        <dbReference type="ARBA" id="ARBA00003156"/>
    </source>
</evidence>
<feature type="transmembrane region" description="Helical" evidence="14">
    <location>
        <begin position="479"/>
        <end position="500"/>
    </location>
</feature>
<name>A0A6B9C8P4_9DIPT</name>
<evidence type="ECO:0000256" key="14">
    <source>
        <dbReference type="SAM" id="Phobius"/>
    </source>
</evidence>
<keyword evidence="4" id="KW-1003">Cell membrane</keyword>
<evidence type="ECO:0000256" key="2">
    <source>
        <dbReference type="ARBA" id="ARBA00004651"/>
    </source>
</evidence>
<organism evidence="15">
    <name type="scientific">Bradysia odoriphaga</name>
    <dbReference type="NCBI Taxonomy" id="1564500"/>
    <lineage>
        <taxon>Eukaryota</taxon>
        <taxon>Metazoa</taxon>
        <taxon>Ecdysozoa</taxon>
        <taxon>Arthropoda</taxon>
        <taxon>Hexapoda</taxon>
        <taxon>Insecta</taxon>
        <taxon>Pterygota</taxon>
        <taxon>Neoptera</taxon>
        <taxon>Endopterygota</taxon>
        <taxon>Diptera</taxon>
        <taxon>Nematocera</taxon>
        <taxon>Sciaroidea</taxon>
        <taxon>Sciaridae</taxon>
        <taxon>Bradysia</taxon>
    </lineage>
</organism>
<comment type="function">
    <text evidence="1">Plays an olfactory role that is not restricted to pheromone sensitivity.</text>
</comment>
<evidence type="ECO:0000256" key="6">
    <source>
        <dbReference type="ARBA" id="ARBA00022692"/>
    </source>
</evidence>
<proteinExistence type="evidence at transcript level"/>
<evidence type="ECO:0000256" key="5">
    <source>
        <dbReference type="ARBA" id="ARBA00022606"/>
    </source>
</evidence>
<accession>A0A6B9C8P4</accession>
<evidence type="ECO:0000256" key="8">
    <source>
        <dbReference type="ARBA" id="ARBA00022989"/>
    </source>
</evidence>
<keyword evidence="8 14" id="KW-1133">Transmembrane helix</keyword>
<sequence>MQHTNEHNSCFNEVNSKKFIAIFGALFLFWILLGCVSSLYFKSSNQNVPHWFAIKEIGVPGSKARELYVKSPDPIEFRIYLFHVTNKDEVINGSKPMLQEIGPYVFEEWMEKFNITDNGAEDTLTFNMKKTFIFRPDLSKGLTGNEYITMVHPLIMGMALTTNVKRKPMLKVVNKIINAMYHSPTDPFWTGRVMDYLFDGIEIDCTSEYFGVRAVCSLFEAGDIKSVVPLRENFFRFSALGGMNESGTGTYEVKRGVKNFHDVGRIVSFDNKTEMDVWGGDECNRYKGTDSTVFPPDIQKENGLWSFEPEICMSIGAHYDRESNYHGVPTIRFALDFGDARENKDLECFCGDPPTDCPRRGTRDLFDCIDAPLILSLPHFYNADPSILCQFQSGLNPNQNEHAFYMDYERASGSVPNAVKRYQINMDVVPIDEVESMKHLPDVIMPLFWIEEITTSAPLKNYTHTNDPNYQQYTIILQIIQWMEVIAGAVGTILSAYIYFKIRRATTVVHIKNGGESSTITSNVSVYKIS</sequence>
<evidence type="ECO:0000256" key="13">
    <source>
        <dbReference type="ARBA" id="ARBA00040646"/>
    </source>
</evidence>
<reference evidence="15" key="1">
    <citation type="submission" date="2018-11" db="EMBL/GenBank/DDBJ databases">
        <authorList>
            <person name="Zhao Y."/>
            <person name="Mu W."/>
            <person name="Zhou C."/>
        </authorList>
    </citation>
    <scope>NUCLEOTIDE SEQUENCE</scope>
</reference>
<dbReference type="EMBL" id="MK249054">
    <property type="protein sequence ID" value="QGW45468.1"/>
    <property type="molecule type" value="mRNA"/>
</dbReference>
<evidence type="ECO:0000256" key="11">
    <source>
        <dbReference type="ARBA" id="ARBA00023170"/>
    </source>
</evidence>
<dbReference type="GO" id="GO:0005737">
    <property type="term" value="C:cytoplasm"/>
    <property type="evidence" value="ECO:0007669"/>
    <property type="project" value="TreeGrafter"/>
</dbReference>
<evidence type="ECO:0000256" key="10">
    <source>
        <dbReference type="ARBA" id="ARBA00023157"/>
    </source>
</evidence>
<evidence type="ECO:0000256" key="12">
    <source>
        <dbReference type="ARBA" id="ARBA00023180"/>
    </source>
</evidence>
<dbReference type="InterPro" id="IPR002159">
    <property type="entry name" value="CD36_fam"/>
</dbReference>
<dbReference type="AlphaFoldDB" id="A0A6B9C8P4"/>
<evidence type="ECO:0000256" key="4">
    <source>
        <dbReference type="ARBA" id="ARBA00022475"/>
    </source>
</evidence>
<dbReference type="PANTHER" id="PTHR11923:SF69">
    <property type="entry name" value="SENSORY NEURON MEMBRANE PROTEIN 1"/>
    <property type="match status" value="1"/>
</dbReference>
<feature type="transmembrane region" description="Helical" evidence="14">
    <location>
        <begin position="20"/>
        <end position="41"/>
    </location>
</feature>
<dbReference type="GO" id="GO:0005044">
    <property type="term" value="F:scavenger receptor activity"/>
    <property type="evidence" value="ECO:0007669"/>
    <property type="project" value="TreeGrafter"/>
</dbReference>
<keyword evidence="11" id="KW-0675">Receptor</keyword>